<dbReference type="OrthoDB" id="15024at2"/>
<proteinExistence type="predicted"/>
<dbReference type="Proteomes" id="UP000002043">
    <property type="component" value="Chromosome"/>
</dbReference>
<accession>D3SQD4</accession>
<gene>
    <name evidence="1" type="ordered locus">Thal_0738</name>
</gene>
<organism evidence="1 2">
    <name type="scientific">Thermocrinis albus (strain DSM 14484 / JCM 11386 / HI 11/12)</name>
    <dbReference type="NCBI Taxonomy" id="638303"/>
    <lineage>
        <taxon>Bacteria</taxon>
        <taxon>Pseudomonadati</taxon>
        <taxon>Aquificota</taxon>
        <taxon>Aquificia</taxon>
        <taxon>Aquificales</taxon>
        <taxon>Aquificaceae</taxon>
        <taxon>Thermocrinis</taxon>
    </lineage>
</organism>
<protein>
    <submittedName>
        <fullName evidence="1">Uncharacterized protein</fullName>
    </submittedName>
</protein>
<reference evidence="2" key="1">
    <citation type="journal article" date="2010" name="Stand. Genomic Sci.">
        <title>Complete genome sequence of Thermocrinis albus type strain (HI 11/12T).</title>
        <authorList>
            <person name="Wirth R."/>
            <person name="Sikorski J."/>
            <person name="Brambilla E."/>
            <person name="Misra M."/>
            <person name="Lapidus A."/>
            <person name="Copeland A."/>
            <person name="Nolan M."/>
            <person name="Lucas S."/>
            <person name="Chen F."/>
            <person name="Tice H."/>
            <person name="Cheng J.F."/>
            <person name="Han C."/>
            <person name="Detter J.C."/>
            <person name="Tapia R."/>
            <person name="Bruce D."/>
            <person name="Goodwin L."/>
            <person name="Pitluck S."/>
            <person name="Pati A."/>
            <person name="Anderson I."/>
            <person name="Ivanova N."/>
            <person name="Mavromatis K."/>
            <person name="Mikhailova N."/>
            <person name="Chen A."/>
            <person name="Palaniappan K."/>
            <person name="Bilek Y."/>
            <person name="Hader T."/>
            <person name="Land M."/>
            <person name="Hauser L."/>
            <person name="Chang Y.J."/>
            <person name="Jeffries C.D."/>
            <person name="Tindall B.J."/>
            <person name="Rohde M."/>
            <person name="Goker M."/>
            <person name="Bristow J."/>
            <person name="Eisen J.A."/>
            <person name="Markowitz V."/>
            <person name="Hugenholtz P."/>
            <person name="Kyrpides N.C."/>
            <person name="Klenk H.P."/>
        </authorList>
    </citation>
    <scope>NUCLEOTIDE SEQUENCE [LARGE SCALE GENOMIC DNA]</scope>
    <source>
        <strain evidence="2">DSM 14484 / JCM 11386 / HI 11/12</strain>
    </source>
</reference>
<dbReference type="RefSeq" id="WP_012991777.1">
    <property type="nucleotide sequence ID" value="NC_013894.1"/>
</dbReference>
<dbReference type="EMBL" id="CP001931">
    <property type="protein sequence ID" value="ADC89371.1"/>
    <property type="molecule type" value="Genomic_DNA"/>
</dbReference>
<keyword evidence="2" id="KW-1185">Reference proteome</keyword>
<dbReference type="AlphaFoldDB" id="D3SQD4"/>
<sequence length="132" mass="15036">MLSRRLFEGTTVRGIPGLYPLTMENLMRLGLALCALLRIEELEPVLVLEDLNFLTMSVAVGFMGGGGDVKVGEGEGRLFLRHRKEGEEDILIFEGLKEEDTRKLEMILFGRYNIPRKEGKEIGRLWIRGRML</sequence>
<dbReference type="Gene3D" id="3.40.120.10">
    <property type="entry name" value="Alpha-D-Glucose-1,6-Bisphosphate, subunit A, domain 3"/>
    <property type="match status" value="1"/>
</dbReference>
<dbReference type="KEGG" id="tal:Thal_0738"/>
<dbReference type="STRING" id="638303.Thal_0738"/>
<name>D3SQD4_THEAH</name>
<evidence type="ECO:0000313" key="2">
    <source>
        <dbReference type="Proteomes" id="UP000002043"/>
    </source>
</evidence>
<evidence type="ECO:0000313" key="1">
    <source>
        <dbReference type="EMBL" id="ADC89371.1"/>
    </source>
</evidence>
<dbReference type="HOGENOM" id="CLU_1893345_0_0_0"/>